<protein>
    <submittedName>
        <fullName evidence="2">Stress response protein NST1</fullName>
    </submittedName>
</protein>
<evidence type="ECO:0000313" key="3">
    <source>
        <dbReference type="Proteomes" id="UP000325081"/>
    </source>
</evidence>
<gene>
    <name evidence="2" type="ORF">STAS_22698</name>
</gene>
<keyword evidence="3" id="KW-1185">Reference proteome</keyword>
<dbReference type="Proteomes" id="UP000325081">
    <property type="component" value="Unassembled WGS sequence"/>
</dbReference>
<feature type="compositionally biased region" description="Basic and acidic residues" evidence="1">
    <location>
        <begin position="298"/>
        <end position="449"/>
    </location>
</feature>
<proteinExistence type="predicted"/>
<reference evidence="3" key="1">
    <citation type="journal article" date="2019" name="Curr. Biol.">
        <title>Genome Sequence of Striga asiatica Provides Insight into the Evolution of Plant Parasitism.</title>
        <authorList>
            <person name="Yoshida S."/>
            <person name="Kim S."/>
            <person name="Wafula E.K."/>
            <person name="Tanskanen J."/>
            <person name="Kim Y.M."/>
            <person name="Honaas L."/>
            <person name="Yang Z."/>
            <person name="Spallek T."/>
            <person name="Conn C.E."/>
            <person name="Ichihashi Y."/>
            <person name="Cheong K."/>
            <person name="Cui S."/>
            <person name="Der J.P."/>
            <person name="Gundlach H."/>
            <person name="Jiao Y."/>
            <person name="Hori C."/>
            <person name="Ishida J.K."/>
            <person name="Kasahara H."/>
            <person name="Kiba T."/>
            <person name="Kim M.S."/>
            <person name="Koo N."/>
            <person name="Laohavisit A."/>
            <person name="Lee Y.H."/>
            <person name="Lumba S."/>
            <person name="McCourt P."/>
            <person name="Mortimer J.C."/>
            <person name="Mutuku J.M."/>
            <person name="Nomura T."/>
            <person name="Sasaki-Sekimoto Y."/>
            <person name="Seto Y."/>
            <person name="Wang Y."/>
            <person name="Wakatake T."/>
            <person name="Sakakibara H."/>
            <person name="Demura T."/>
            <person name="Yamaguchi S."/>
            <person name="Yoneyama K."/>
            <person name="Manabe R.I."/>
            <person name="Nelson D.C."/>
            <person name="Schulman A.H."/>
            <person name="Timko M.P."/>
            <person name="dePamphilis C.W."/>
            <person name="Choi D."/>
            <person name="Shirasu K."/>
        </authorList>
    </citation>
    <scope>NUCLEOTIDE SEQUENCE [LARGE SCALE GENOMIC DNA]</scope>
    <source>
        <strain evidence="3">cv. UVA1</strain>
    </source>
</reference>
<feature type="region of interest" description="Disordered" evidence="1">
    <location>
        <begin position="297"/>
        <end position="457"/>
    </location>
</feature>
<evidence type="ECO:0000313" key="2">
    <source>
        <dbReference type="EMBL" id="GER45722.1"/>
    </source>
</evidence>
<comment type="caution">
    <text evidence="2">The sequence shown here is derived from an EMBL/GenBank/DDBJ whole genome shotgun (WGS) entry which is preliminary data.</text>
</comment>
<feature type="region of interest" description="Disordered" evidence="1">
    <location>
        <begin position="218"/>
        <end position="281"/>
    </location>
</feature>
<dbReference type="AlphaFoldDB" id="A0A5A7QLH7"/>
<sequence length="457" mass="54698">MSGLAQLRRVGWEVGFFTIWIHFKSELRERVPCRCYAACNRRERGMTDLITTDAVWTRRFSYPLGSSFGILVTSDWSTSPFGLLVTAGSTETLGASDAKRWSRLFSAAERRLAGAWWVVEEIQQATENLISVSPYVSQSSQKTGSFEDSEETAAFWNDPETIAAIEKIECAIGKRAAYKKKTQGDDVLSFSLGLGLSSQSQESDRGWEDILNVSRQFSTDNRDDHDGSITQLSKQKKERETLEKEKVKVTEKQKEKEIEREDVSRQFPQAPVGEDHPSTEELVFEDVVAFLNQTDEELERKLKERQDKDREEKETEMREREENERKQKESEEIKRRKNSEDLERKKKLREDKEREERDKKETEVKERKERQEREKRKREEKEREEREEKERQKKRREENEREKKEREEKQEKKRKEEEERDQKQREEKEIQQKEREQKERDEKDRQERERRKREKTK</sequence>
<name>A0A5A7QLH7_STRAF</name>
<feature type="compositionally biased region" description="Basic and acidic residues" evidence="1">
    <location>
        <begin position="235"/>
        <end position="264"/>
    </location>
</feature>
<evidence type="ECO:0000256" key="1">
    <source>
        <dbReference type="SAM" id="MobiDB-lite"/>
    </source>
</evidence>
<accession>A0A5A7QLH7</accession>
<organism evidence="2 3">
    <name type="scientific">Striga asiatica</name>
    <name type="common">Asiatic witchweed</name>
    <name type="synonym">Buchnera asiatica</name>
    <dbReference type="NCBI Taxonomy" id="4170"/>
    <lineage>
        <taxon>Eukaryota</taxon>
        <taxon>Viridiplantae</taxon>
        <taxon>Streptophyta</taxon>
        <taxon>Embryophyta</taxon>
        <taxon>Tracheophyta</taxon>
        <taxon>Spermatophyta</taxon>
        <taxon>Magnoliopsida</taxon>
        <taxon>eudicotyledons</taxon>
        <taxon>Gunneridae</taxon>
        <taxon>Pentapetalae</taxon>
        <taxon>asterids</taxon>
        <taxon>lamiids</taxon>
        <taxon>Lamiales</taxon>
        <taxon>Orobanchaceae</taxon>
        <taxon>Buchnereae</taxon>
        <taxon>Striga</taxon>
    </lineage>
</organism>
<dbReference type="EMBL" id="BKCP01007293">
    <property type="protein sequence ID" value="GER45722.1"/>
    <property type="molecule type" value="Genomic_DNA"/>
</dbReference>